<feature type="binding site" evidence="13">
    <location>
        <position position="135"/>
    </location>
    <ligand>
        <name>Mg(2+)</name>
        <dbReference type="ChEBI" id="CHEBI:18420"/>
    </ligand>
</feature>
<reference evidence="14 15" key="1">
    <citation type="submission" date="2019-08" db="EMBL/GenBank/DDBJ databases">
        <authorList>
            <person name="Peeters C."/>
        </authorList>
    </citation>
    <scope>NUCLEOTIDE SEQUENCE [LARGE SCALE GENOMIC DNA]</scope>
    <source>
        <strain evidence="14 15">LMG 31121</strain>
    </source>
</reference>
<protein>
    <recommendedName>
        <fullName evidence="7 9">D,D-heptose 1,7-bisphosphate phosphatase</fullName>
        <ecNumber evidence="9">3.1.3.-</ecNumber>
    </recommendedName>
</protein>
<dbReference type="SUPFAM" id="SSF56784">
    <property type="entry name" value="HAD-like"/>
    <property type="match status" value="1"/>
</dbReference>
<comment type="similarity">
    <text evidence="8 9">Belongs to the gmhB family.</text>
</comment>
<feature type="site" description="Stabilizes the phosphoryl group" evidence="12">
    <location>
        <position position="51"/>
    </location>
</feature>
<dbReference type="FunFam" id="3.40.50.1000:FF:000037">
    <property type="entry name" value="D,D-heptose 1,7-bisphosphate phosphatase"/>
    <property type="match status" value="1"/>
</dbReference>
<evidence type="ECO:0000256" key="1">
    <source>
        <dbReference type="ARBA" id="ARBA00004496"/>
    </source>
</evidence>
<evidence type="ECO:0000313" key="15">
    <source>
        <dbReference type="Proteomes" id="UP000335538"/>
    </source>
</evidence>
<dbReference type="InterPro" id="IPR036412">
    <property type="entry name" value="HAD-like_sf"/>
</dbReference>
<dbReference type="PANTHER" id="PTHR42891">
    <property type="entry name" value="D-GLYCERO-BETA-D-MANNO-HEPTOSE-1,7-BISPHOSPHATE 7-PHOSPHATASE"/>
    <property type="match status" value="1"/>
</dbReference>
<name>A0A5E5BL13_9BURK</name>
<feature type="binding site" evidence="11">
    <location>
        <begin position="108"/>
        <end position="109"/>
    </location>
    <ligand>
        <name>substrate</name>
    </ligand>
</feature>
<feature type="active site" description="Nucleophile" evidence="10">
    <location>
        <position position="11"/>
    </location>
</feature>
<evidence type="ECO:0000256" key="11">
    <source>
        <dbReference type="PIRSR" id="PIRSR004682-2"/>
    </source>
</evidence>
<keyword evidence="3 13" id="KW-0479">Metal-binding</keyword>
<comment type="cofactor">
    <cofactor evidence="13">
        <name>Zn(2+)</name>
        <dbReference type="ChEBI" id="CHEBI:29105"/>
    </cofactor>
</comment>
<comment type="cofactor">
    <cofactor evidence="13">
        <name>Mg(2+)</name>
        <dbReference type="ChEBI" id="CHEBI:18420"/>
    </cofactor>
</comment>
<feature type="active site" description="Nucleophile" evidence="10">
    <location>
        <position position="9"/>
    </location>
</feature>
<organism evidence="14 15">
    <name type="scientific">Pandoraea sputorum</name>
    <dbReference type="NCBI Taxonomy" id="93222"/>
    <lineage>
        <taxon>Bacteria</taxon>
        <taxon>Pseudomonadati</taxon>
        <taxon>Pseudomonadota</taxon>
        <taxon>Betaproteobacteria</taxon>
        <taxon>Burkholderiales</taxon>
        <taxon>Burkholderiaceae</taxon>
        <taxon>Pandoraea</taxon>
    </lineage>
</organism>
<dbReference type="PIRSF" id="PIRSF004682">
    <property type="entry name" value="GmhB"/>
    <property type="match status" value="1"/>
</dbReference>
<dbReference type="Pfam" id="PF13242">
    <property type="entry name" value="Hydrolase_like"/>
    <property type="match status" value="1"/>
</dbReference>
<evidence type="ECO:0000313" key="14">
    <source>
        <dbReference type="EMBL" id="VVE85966.1"/>
    </source>
</evidence>
<dbReference type="InterPro" id="IPR006543">
    <property type="entry name" value="Histidinol-phos"/>
</dbReference>
<evidence type="ECO:0000256" key="12">
    <source>
        <dbReference type="PIRSR" id="PIRSR004682-3"/>
    </source>
</evidence>
<dbReference type="AlphaFoldDB" id="A0A5E5BL13"/>
<dbReference type="NCBIfam" id="TIGR00213">
    <property type="entry name" value="GmhB_yaeD"/>
    <property type="match status" value="1"/>
</dbReference>
<dbReference type="RefSeq" id="WP_150811597.1">
    <property type="nucleotide sequence ID" value="NZ_CABPSR010000054.1"/>
</dbReference>
<evidence type="ECO:0000256" key="6">
    <source>
        <dbReference type="ARBA" id="ARBA00023277"/>
    </source>
</evidence>
<keyword evidence="6 9" id="KW-0119">Carbohydrate metabolism</keyword>
<feature type="binding site" evidence="11">
    <location>
        <begin position="9"/>
        <end position="11"/>
    </location>
    <ligand>
        <name>substrate</name>
    </ligand>
</feature>
<feature type="binding site" evidence="11">
    <location>
        <begin position="51"/>
        <end position="54"/>
    </location>
    <ligand>
        <name>substrate</name>
    </ligand>
</feature>
<proteinExistence type="inferred from homology"/>
<evidence type="ECO:0000256" key="4">
    <source>
        <dbReference type="ARBA" id="ARBA00022801"/>
    </source>
</evidence>
<evidence type="ECO:0000256" key="5">
    <source>
        <dbReference type="ARBA" id="ARBA00022833"/>
    </source>
</evidence>
<dbReference type="GO" id="GO:0016791">
    <property type="term" value="F:phosphatase activity"/>
    <property type="evidence" value="ECO:0007669"/>
    <property type="project" value="InterPro"/>
</dbReference>
<dbReference type="CDD" id="cd07503">
    <property type="entry name" value="HAD_HisB-N"/>
    <property type="match status" value="1"/>
</dbReference>
<evidence type="ECO:0000256" key="2">
    <source>
        <dbReference type="ARBA" id="ARBA00022490"/>
    </source>
</evidence>
<feature type="site" description="Stabilizes the phosphoryl group" evidence="12">
    <location>
        <position position="109"/>
    </location>
</feature>
<sequence length="178" mass="19531">MARPALFLDRDGVINVDHAYVYQKENFDFIDGIFELVAAAKRAGYLVVVVTNQAGIGRGYYTPEDFHVLMDWVEQQFVARGGALDAVYYCPNHPEHGIGPYRQDSEERKPRPGMLLRAARELDIDLPHSIMVGDKASDAKAGQAAGLTKLFYFGTDGDPGPAVPINSLAGLIPHLESN</sequence>
<evidence type="ECO:0000256" key="7">
    <source>
        <dbReference type="ARBA" id="ARBA00031828"/>
    </source>
</evidence>
<dbReference type="GO" id="GO:0005975">
    <property type="term" value="P:carbohydrate metabolic process"/>
    <property type="evidence" value="ECO:0007669"/>
    <property type="project" value="InterPro"/>
</dbReference>
<feature type="binding site" evidence="13">
    <location>
        <position position="134"/>
    </location>
    <ligand>
        <name>Mg(2+)</name>
        <dbReference type="ChEBI" id="CHEBI:18420"/>
    </ligand>
</feature>
<dbReference type="NCBIfam" id="TIGR01662">
    <property type="entry name" value="HAD-SF-IIIA"/>
    <property type="match status" value="1"/>
</dbReference>
<dbReference type="GO" id="GO:0046872">
    <property type="term" value="F:metal ion binding"/>
    <property type="evidence" value="ECO:0007669"/>
    <property type="project" value="UniProtKB-KW"/>
</dbReference>
<feature type="binding site" evidence="11">
    <location>
        <position position="135"/>
    </location>
    <ligand>
        <name>substrate</name>
    </ligand>
</feature>
<feature type="binding site" evidence="13">
    <location>
        <position position="11"/>
    </location>
    <ligand>
        <name>Mg(2+)</name>
        <dbReference type="ChEBI" id="CHEBI:18420"/>
    </ligand>
</feature>
<evidence type="ECO:0000256" key="10">
    <source>
        <dbReference type="PIRSR" id="PIRSR004682-1"/>
    </source>
</evidence>
<gene>
    <name evidence="14" type="ORF">PSP31121_05600</name>
</gene>
<evidence type="ECO:0000256" key="8">
    <source>
        <dbReference type="ARBA" id="ARBA00061616"/>
    </source>
</evidence>
<evidence type="ECO:0000256" key="13">
    <source>
        <dbReference type="PIRSR" id="PIRSR004682-4"/>
    </source>
</evidence>
<dbReference type="EMBL" id="CABPSR010000054">
    <property type="protein sequence ID" value="VVE85966.1"/>
    <property type="molecule type" value="Genomic_DNA"/>
</dbReference>
<keyword evidence="13" id="KW-0460">Magnesium</keyword>
<comment type="subcellular location">
    <subcellularLocation>
        <location evidence="1 9">Cytoplasm</location>
    </subcellularLocation>
</comment>
<dbReference type="Gene3D" id="3.40.50.1000">
    <property type="entry name" value="HAD superfamily/HAD-like"/>
    <property type="match status" value="1"/>
</dbReference>
<dbReference type="EC" id="3.1.3.-" evidence="9"/>
<feature type="binding site" evidence="13">
    <location>
        <position position="90"/>
    </location>
    <ligand>
        <name>Zn(2+)</name>
        <dbReference type="ChEBI" id="CHEBI:29105"/>
    </ligand>
</feature>
<accession>A0A5E5BL13</accession>
<dbReference type="InterPro" id="IPR004446">
    <property type="entry name" value="Heptose_bisP_phosphatase"/>
</dbReference>
<feature type="binding site" evidence="11">
    <location>
        <begin position="17"/>
        <end position="20"/>
    </location>
    <ligand>
        <name>substrate</name>
    </ligand>
</feature>
<keyword evidence="2 9" id="KW-0963">Cytoplasm</keyword>
<dbReference type="InterPro" id="IPR023214">
    <property type="entry name" value="HAD_sf"/>
</dbReference>
<dbReference type="NCBIfam" id="TIGR01656">
    <property type="entry name" value="Histidinol-ppas"/>
    <property type="match status" value="1"/>
</dbReference>
<evidence type="ECO:0000256" key="9">
    <source>
        <dbReference type="PIRNR" id="PIRNR004682"/>
    </source>
</evidence>
<dbReference type="PANTHER" id="PTHR42891:SF1">
    <property type="entry name" value="D-GLYCERO-BETA-D-MANNO-HEPTOSE-1,7-BISPHOSPHATE 7-PHOSPHATASE"/>
    <property type="match status" value="1"/>
</dbReference>
<dbReference type="InterPro" id="IPR006549">
    <property type="entry name" value="HAD-SF_hydro_IIIA"/>
</dbReference>
<dbReference type="GO" id="GO:0005737">
    <property type="term" value="C:cytoplasm"/>
    <property type="evidence" value="ECO:0007669"/>
    <property type="project" value="UniProtKB-SubCell"/>
</dbReference>
<keyword evidence="4 9" id="KW-0378">Hydrolase</keyword>
<dbReference type="Proteomes" id="UP000335538">
    <property type="component" value="Unassembled WGS sequence"/>
</dbReference>
<keyword evidence="5 13" id="KW-0862">Zinc</keyword>
<evidence type="ECO:0000256" key="3">
    <source>
        <dbReference type="ARBA" id="ARBA00022723"/>
    </source>
</evidence>
<feature type="site" description="Contributes to substrate recognition" evidence="12">
    <location>
        <position position="108"/>
    </location>
</feature>
<feature type="binding site" evidence="13">
    <location>
        <position position="9"/>
    </location>
    <ligand>
        <name>Mg(2+)</name>
        <dbReference type="ChEBI" id="CHEBI:18420"/>
    </ligand>
</feature>